<dbReference type="Pfam" id="PF07690">
    <property type="entry name" value="MFS_1"/>
    <property type="match status" value="1"/>
</dbReference>
<evidence type="ECO:0000259" key="7">
    <source>
        <dbReference type="PROSITE" id="PS50850"/>
    </source>
</evidence>
<dbReference type="GO" id="GO:0016020">
    <property type="term" value="C:membrane"/>
    <property type="evidence" value="ECO:0007669"/>
    <property type="project" value="UniProtKB-SubCell"/>
</dbReference>
<dbReference type="OrthoDB" id="3639251at2759"/>
<accession>A0A072PW12</accession>
<dbReference type="InterPro" id="IPR036259">
    <property type="entry name" value="MFS_trans_sf"/>
</dbReference>
<evidence type="ECO:0000256" key="3">
    <source>
        <dbReference type="ARBA" id="ARBA00022692"/>
    </source>
</evidence>
<keyword evidence="9" id="KW-1185">Reference proteome</keyword>
<dbReference type="InterPro" id="IPR011701">
    <property type="entry name" value="MFS"/>
</dbReference>
<name>A0A072PW12_9EURO</name>
<feature type="transmembrane region" description="Helical" evidence="6">
    <location>
        <begin position="304"/>
        <end position="329"/>
    </location>
</feature>
<organism evidence="8 9">
    <name type="scientific">Exophiala aquamarina CBS 119918</name>
    <dbReference type="NCBI Taxonomy" id="1182545"/>
    <lineage>
        <taxon>Eukaryota</taxon>
        <taxon>Fungi</taxon>
        <taxon>Dikarya</taxon>
        <taxon>Ascomycota</taxon>
        <taxon>Pezizomycotina</taxon>
        <taxon>Eurotiomycetes</taxon>
        <taxon>Chaetothyriomycetidae</taxon>
        <taxon>Chaetothyriales</taxon>
        <taxon>Herpotrichiellaceae</taxon>
        <taxon>Exophiala</taxon>
    </lineage>
</organism>
<comment type="caution">
    <text evidence="8">The sequence shown here is derived from an EMBL/GenBank/DDBJ whole genome shotgun (WGS) entry which is preliminary data.</text>
</comment>
<feature type="transmembrane region" description="Helical" evidence="6">
    <location>
        <begin position="200"/>
        <end position="219"/>
    </location>
</feature>
<evidence type="ECO:0000256" key="2">
    <source>
        <dbReference type="ARBA" id="ARBA00022448"/>
    </source>
</evidence>
<proteinExistence type="predicted"/>
<feature type="transmembrane region" description="Helical" evidence="6">
    <location>
        <begin position="395"/>
        <end position="416"/>
    </location>
</feature>
<dbReference type="FunFam" id="1.20.1250.20:FF:000018">
    <property type="entry name" value="MFS transporter permease"/>
    <property type="match status" value="1"/>
</dbReference>
<keyword evidence="2" id="KW-0813">Transport</keyword>
<comment type="subcellular location">
    <subcellularLocation>
        <location evidence="1">Membrane</location>
        <topology evidence="1">Multi-pass membrane protein</topology>
    </subcellularLocation>
</comment>
<evidence type="ECO:0000313" key="9">
    <source>
        <dbReference type="Proteomes" id="UP000027920"/>
    </source>
</evidence>
<dbReference type="AlphaFoldDB" id="A0A072PW12"/>
<sequence>MTTAVTETSGEDRFVTHHEEEQIVSNSGHWDENSPVKNEESQAMQEHRATVGRFSPQDQKRIIQRIDWRIMPIVGAMFCICLLDRANLGAANIAGMAQELGLNEGMRYSIITLVFFPTYIVFEIPATLLIRWVSPRLFLSSVVMTWAVILIGAGFAHEWQVIAGLRAILGILEAGFFPGCLYFLSTWYTRYEMHKRYSMWYFIASTLTSCGGILAYGLMQMHGTAGLAGWRWIFIMEGVITAAVGLAGYVFLVGFPESKKRYRYFLSDAEVSFVLARINLDRNDAEITSFNLREFLLHTFDLKLWLFGLIYCFTLVVGYSFAYFLPIILLYKLEFSLAAAQCLVAPPYFLGGLVMLGQGWLGDKYKTRAPIILFNCLLTLVGLPVMTWSRGASSQYVGVFIAVIGANSNIPAAMAYQANNIRGHWKRAFSSATFVALGGVGGVGGIAGALVFRSQDAPTYLPGIYACITTQVLTAMIVIYLSWRFRRDNKAADVGAKVIEGDTAFRYTI</sequence>
<evidence type="ECO:0000256" key="1">
    <source>
        <dbReference type="ARBA" id="ARBA00004141"/>
    </source>
</evidence>
<dbReference type="Proteomes" id="UP000027920">
    <property type="component" value="Unassembled WGS sequence"/>
</dbReference>
<protein>
    <recommendedName>
        <fullName evidence="7">Major facilitator superfamily (MFS) profile domain-containing protein</fullName>
    </recommendedName>
</protein>
<dbReference type="GO" id="GO:0022857">
    <property type="term" value="F:transmembrane transporter activity"/>
    <property type="evidence" value="ECO:0007669"/>
    <property type="project" value="InterPro"/>
</dbReference>
<feature type="transmembrane region" description="Helical" evidence="6">
    <location>
        <begin position="463"/>
        <end position="483"/>
    </location>
</feature>
<feature type="transmembrane region" description="Helical" evidence="6">
    <location>
        <begin position="231"/>
        <end position="255"/>
    </location>
</feature>
<evidence type="ECO:0000256" key="6">
    <source>
        <dbReference type="SAM" id="Phobius"/>
    </source>
</evidence>
<evidence type="ECO:0000256" key="4">
    <source>
        <dbReference type="ARBA" id="ARBA00022989"/>
    </source>
</evidence>
<dbReference type="SUPFAM" id="SSF103473">
    <property type="entry name" value="MFS general substrate transporter"/>
    <property type="match status" value="1"/>
</dbReference>
<dbReference type="InterPro" id="IPR020846">
    <property type="entry name" value="MFS_dom"/>
</dbReference>
<reference evidence="8 9" key="1">
    <citation type="submission" date="2013-03" db="EMBL/GenBank/DDBJ databases">
        <title>The Genome Sequence of Exophiala aquamarina CBS 119918.</title>
        <authorList>
            <consortium name="The Broad Institute Genomics Platform"/>
            <person name="Cuomo C."/>
            <person name="de Hoog S."/>
            <person name="Gorbushina A."/>
            <person name="Walker B."/>
            <person name="Young S.K."/>
            <person name="Zeng Q."/>
            <person name="Gargeya S."/>
            <person name="Fitzgerald M."/>
            <person name="Haas B."/>
            <person name="Abouelleil A."/>
            <person name="Allen A.W."/>
            <person name="Alvarado L."/>
            <person name="Arachchi H.M."/>
            <person name="Berlin A.M."/>
            <person name="Chapman S.B."/>
            <person name="Gainer-Dewar J."/>
            <person name="Goldberg J."/>
            <person name="Griggs A."/>
            <person name="Gujja S."/>
            <person name="Hansen M."/>
            <person name="Howarth C."/>
            <person name="Imamovic A."/>
            <person name="Ireland A."/>
            <person name="Larimer J."/>
            <person name="McCowan C."/>
            <person name="Murphy C."/>
            <person name="Pearson M."/>
            <person name="Poon T.W."/>
            <person name="Priest M."/>
            <person name="Roberts A."/>
            <person name="Saif S."/>
            <person name="Shea T."/>
            <person name="Sisk P."/>
            <person name="Sykes S."/>
            <person name="Wortman J."/>
            <person name="Nusbaum C."/>
            <person name="Birren B."/>
        </authorList>
    </citation>
    <scope>NUCLEOTIDE SEQUENCE [LARGE SCALE GENOMIC DNA]</scope>
    <source>
        <strain evidence="8 9">CBS 119918</strain>
    </source>
</reference>
<dbReference type="PROSITE" id="PS50850">
    <property type="entry name" value="MFS"/>
    <property type="match status" value="1"/>
</dbReference>
<dbReference type="GeneID" id="25276472"/>
<evidence type="ECO:0000313" key="8">
    <source>
        <dbReference type="EMBL" id="KEF63548.1"/>
    </source>
</evidence>
<feature type="domain" description="Major facilitator superfamily (MFS) profile" evidence="7">
    <location>
        <begin position="70"/>
        <end position="486"/>
    </location>
</feature>
<feature type="transmembrane region" description="Helical" evidence="6">
    <location>
        <begin position="108"/>
        <end position="130"/>
    </location>
</feature>
<dbReference type="PANTHER" id="PTHR43791:SF47">
    <property type="entry name" value="MAJOR FACILITATOR SUPERFAMILY (MFS) PROFILE DOMAIN-CONTAINING PROTEIN-RELATED"/>
    <property type="match status" value="1"/>
</dbReference>
<keyword evidence="3 6" id="KW-0812">Transmembrane</keyword>
<dbReference type="HOGENOM" id="CLU_001265_0_1_1"/>
<evidence type="ECO:0000256" key="5">
    <source>
        <dbReference type="ARBA" id="ARBA00023136"/>
    </source>
</evidence>
<dbReference type="EMBL" id="AMGV01000001">
    <property type="protein sequence ID" value="KEF63548.1"/>
    <property type="molecule type" value="Genomic_DNA"/>
</dbReference>
<dbReference type="PANTHER" id="PTHR43791">
    <property type="entry name" value="PERMEASE-RELATED"/>
    <property type="match status" value="1"/>
</dbReference>
<gene>
    <name evidence="8" type="ORF">A1O9_01526</name>
</gene>
<feature type="transmembrane region" description="Helical" evidence="6">
    <location>
        <begin position="428"/>
        <end position="451"/>
    </location>
</feature>
<feature type="transmembrane region" description="Helical" evidence="6">
    <location>
        <begin position="335"/>
        <end position="357"/>
    </location>
</feature>
<dbReference type="Gene3D" id="1.20.1250.20">
    <property type="entry name" value="MFS general substrate transporter like domains"/>
    <property type="match status" value="2"/>
</dbReference>
<feature type="transmembrane region" description="Helical" evidence="6">
    <location>
        <begin position="70"/>
        <end position="88"/>
    </location>
</feature>
<keyword evidence="5 6" id="KW-0472">Membrane</keyword>
<feature type="transmembrane region" description="Helical" evidence="6">
    <location>
        <begin position="137"/>
        <end position="156"/>
    </location>
</feature>
<feature type="transmembrane region" description="Helical" evidence="6">
    <location>
        <begin position="168"/>
        <end position="188"/>
    </location>
</feature>
<feature type="transmembrane region" description="Helical" evidence="6">
    <location>
        <begin position="369"/>
        <end position="389"/>
    </location>
</feature>
<dbReference type="RefSeq" id="XP_013266138.1">
    <property type="nucleotide sequence ID" value="XM_013410684.1"/>
</dbReference>
<keyword evidence="4 6" id="KW-1133">Transmembrane helix</keyword>
<dbReference type="VEuPathDB" id="FungiDB:A1O9_01526"/>